<sequence length="116" mass="12830">MHLWRGNQVRLLVRVVVLTVLGVFLAVPEAVRAHPEVEFAIAGEHEKSHRGAHDADFAEISGHCHPGLDCYVTAVLTLQPNFTVSSAQTPLPFSFTNHSRESWLALFDPPPPRARS</sequence>
<dbReference type="AlphaFoldDB" id="A0A0P1FTA6"/>
<evidence type="ECO:0008006" key="3">
    <source>
        <dbReference type="Google" id="ProtNLM"/>
    </source>
</evidence>
<dbReference type="Proteomes" id="UP000051887">
    <property type="component" value="Unassembled WGS sequence"/>
</dbReference>
<organism evidence="1 2">
    <name type="scientific">Thalassovita autumnalis</name>
    <dbReference type="NCBI Taxonomy" id="2072972"/>
    <lineage>
        <taxon>Bacteria</taxon>
        <taxon>Pseudomonadati</taxon>
        <taxon>Pseudomonadota</taxon>
        <taxon>Alphaproteobacteria</taxon>
        <taxon>Rhodobacterales</taxon>
        <taxon>Roseobacteraceae</taxon>
        <taxon>Thalassovita</taxon>
    </lineage>
</organism>
<proteinExistence type="predicted"/>
<name>A0A0P1FTA6_9RHOB</name>
<accession>A0A0P1FTA6</accession>
<protein>
    <recommendedName>
        <fullName evidence="3">DUF2946 domain-containing protein</fullName>
    </recommendedName>
</protein>
<evidence type="ECO:0000313" key="2">
    <source>
        <dbReference type="Proteomes" id="UP000051887"/>
    </source>
</evidence>
<gene>
    <name evidence="1" type="ORF">TL5120_01484</name>
</gene>
<reference evidence="1 2" key="1">
    <citation type="submission" date="2015-09" db="EMBL/GenBank/DDBJ databases">
        <authorList>
            <consortium name="Swine Surveillance"/>
        </authorList>
    </citation>
    <scope>NUCLEOTIDE SEQUENCE [LARGE SCALE GENOMIC DNA]</scope>
    <source>
        <strain evidence="1 2">5120</strain>
    </source>
</reference>
<evidence type="ECO:0000313" key="1">
    <source>
        <dbReference type="EMBL" id="CUH71694.1"/>
    </source>
</evidence>
<dbReference type="EMBL" id="CYSC01000024">
    <property type="protein sequence ID" value="CUH71694.1"/>
    <property type="molecule type" value="Genomic_DNA"/>
</dbReference>